<feature type="transmembrane region" description="Helical" evidence="7">
    <location>
        <begin position="103"/>
        <end position="126"/>
    </location>
</feature>
<dbReference type="SUPFAM" id="SSF161098">
    <property type="entry name" value="MetI-like"/>
    <property type="match status" value="1"/>
</dbReference>
<feature type="transmembrane region" description="Helical" evidence="7">
    <location>
        <begin position="146"/>
        <end position="171"/>
    </location>
</feature>
<dbReference type="RefSeq" id="WP_093892358.1">
    <property type="nucleotide sequence ID" value="NZ_FOQY01000076.1"/>
</dbReference>
<feature type="transmembrane region" description="Helical" evidence="7">
    <location>
        <begin position="41"/>
        <end position="62"/>
    </location>
</feature>
<dbReference type="InterPro" id="IPR050366">
    <property type="entry name" value="BP-dependent_transpt_permease"/>
</dbReference>
<evidence type="ECO:0000256" key="7">
    <source>
        <dbReference type="RuleBase" id="RU363032"/>
    </source>
</evidence>
<dbReference type="Gene3D" id="1.10.3720.10">
    <property type="entry name" value="MetI-like"/>
    <property type="match status" value="1"/>
</dbReference>
<keyword evidence="3" id="KW-1003">Cell membrane</keyword>
<comment type="subcellular location">
    <subcellularLocation>
        <location evidence="1 7">Cell membrane</location>
        <topology evidence="1 7">Multi-pass membrane protein</topology>
    </subcellularLocation>
</comment>
<evidence type="ECO:0000256" key="1">
    <source>
        <dbReference type="ARBA" id="ARBA00004651"/>
    </source>
</evidence>
<evidence type="ECO:0000259" key="9">
    <source>
        <dbReference type="PROSITE" id="PS50928"/>
    </source>
</evidence>
<evidence type="ECO:0000256" key="8">
    <source>
        <dbReference type="SAM" id="MobiDB-lite"/>
    </source>
</evidence>
<dbReference type="InterPro" id="IPR035906">
    <property type="entry name" value="MetI-like_sf"/>
</dbReference>
<comment type="similarity">
    <text evidence="7">Belongs to the binding-protein-dependent transport system permease family.</text>
</comment>
<dbReference type="GO" id="GO:0055085">
    <property type="term" value="P:transmembrane transport"/>
    <property type="evidence" value="ECO:0007669"/>
    <property type="project" value="InterPro"/>
</dbReference>
<sequence length="302" mass="31789">MSAMMPPDTGPAGAVAVDEPAASTPPSAMKSLRRFLAKPSGALSISMLLVFLVTGLLGPLLVDRPGGLGSEILRSPSVAHWFGTDDLGQDVFAQVVWGTRVSLTVAVAASAIAIVIGTALGLLGAYSRRADAWVTTVTDLMLSLPLLPLMIMVTALVGPSVTTLTFVIGLFSWPEVTRLIRSNGLVVVSMPYIDGARALGATGWRIVTREVLPAVVPLIVVSVLLTAARAVISEAGLSFLGLGDPDSWSWGRIILNAQRSGVISTAWWQTLFPSLAILLLVLSATVAGVRFNDSRDPRLKDR</sequence>
<accession>A0A1I4FX98</accession>
<name>A0A1I4FX98_9ACTN</name>
<keyword evidence="5 7" id="KW-1133">Transmembrane helix</keyword>
<dbReference type="AlphaFoldDB" id="A0A1I4FX98"/>
<dbReference type="Pfam" id="PF00528">
    <property type="entry name" value="BPD_transp_1"/>
    <property type="match status" value="1"/>
</dbReference>
<dbReference type="GO" id="GO:0005886">
    <property type="term" value="C:plasma membrane"/>
    <property type="evidence" value="ECO:0007669"/>
    <property type="project" value="UniProtKB-SubCell"/>
</dbReference>
<evidence type="ECO:0000256" key="3">
    <source>
        <dbReference type="ARBA" id="ARBA00022475"/>
    </source>
</evidence>
<dbReference type="PANTHER" id="PTHR43386">
    <property type="entry name" value="OLIGOPEPTIDE TRANSPORT SYSTEM PERMEASE PROTEIN APPC"/>
    <property type="match status" value="1"/>
</dbReference>
<evidence type="ECO:0000256" key="6">
    <source>
        <dbReference type="ARBA" id="ARBA00023136"/>
    </source>
</evidence>
<feature type="transmembrane region" description="Helical" evidence="7">
    <location>
        <begin position="211"/>
        <end position="232"/>
    </location>
</feature>
<protein>
    <submittedName>
        <fullName evidence="10">Peptide/nickel transport system permease protein</fullName>
    </submittedName>
</protein>
<reference evidence="11" key="1">
    <citation type="submission" date="2016-10" db="EMBL/GenBank/DDBJ databases">
        <authorList>
            <person name="Varghese N."/>
            <person name="Submissions S."/>
        </authorList>
    </citation>
    <scope>NUCLEOTIDE SEQUENCE [LARGE SCALE GENOMIC DNA]</scope>
    <source>
        <strain evidence="11">CGMCC 4.2126</strain>
    </source>
</reference>
<keyword evidence="4 7" id="KW-0812">Transmembrane</keyword>
<keyword evidence="2 7" id="KW-0813">Transport</keyword>
<dbReference type="GeneID" id="96303892"/>
<dbReference type="PROSITE" id="PS50928">
    <property type="entry name" value="ABC_TM1"/>
    <property type="match status" value="1"/>
</dbReference>
<proteinExistence type="inferred from homology"/>
<evidence type="ECO:0000313" key="11">
    <source>
        <dbReference type="Proteomes" id="UP000199111"/>
    </source>
</evidence>
<evidence type="ECO:0000313" key="10">
    <source>
        <dbReference type="EMBL" id="SFL22123.1"/>
    </source>
</evidence>
<evidence type="ECO:0000256" key="2">
    <source>
        <dbReference type="ARBA" id="ARBA00022448"/>
    </source>
</evidence>
<feature type="transmembrane region" description="Helical" evidence="7">
    <location>
        <begin position="271"/>
        <end position="292"/>
    </location>
</feature>
<feature type="domain" description="ABC transmembrane type-1" evidence="9">
    <location>
        <begin position="99"/>
        <end position="288"/>
    </location>
</feature>
<organism evidence="10 11">
    <name type="scientific">Streptosporangium canum</name>
    <dbReference type="NCBI Taxonomy" id="324952"/>
    <lineage>
        <taxon>Bacteria</taxon>
        <taxon>Bacillati</taxon>
        <taxon>Actinomycetota</taxon>
        <taxon>Actinomycetes</taxon>
        <taxon>Streptosporangiales</taxon>
        <taxon>Streptosporangiaceae</taxon>
        <taxon>Streptosporangium</taxon>
    </lineage>
</organism>
<gene>
    <name evidence="10" type="ORF">SAMN05216275_1766</name>
</gene>
<feature type="region of interest" description="Disordered" evidence="8">
    <location>
        <begin position="1"/>
        <end position="22"/>
    </location>
</feature>
<dbReference type="CDD" id="cd06261">
    <property type="entry name" value="TM_PBP2"/>
    <property type="match status" value="1"/>
</dbReference>
<keyword evidence="6 7" id="KW-0472">Membrane</keyword>
<dbReference type="InterPro" id="IPR000515">
    <property type="entry name" value="MetI-like"/>
</dbReference>
<dbReference type="PANTHER" id="PTHR43386:SF1">
    <property type="entry name" value="D,D-DIPEPTIDE TRANSPORT SYSTEM PERMEASE PROTEIN DDPC-RELATED"/>
    <property type="match status" value="1"/>
</dbReference>
<dbReference type="Proteomes" id="UP000199111">
    <property type="component" value="Unassembled WGS sequence"/>
</dbReference>
<dbReference type="EMBL" id="FOQY01000076">
    <property type="protein sequence ID" value="SFL22123.1"/>
    <property type="molecule type" value="Genomic_DNA"/>
</dbReference>
<evidence type="ECO:0000256" key="5">
    <source>
        <dbReference type="ARBA" id="ARBA00022989"/>
    </source>
</evidence>
<keyword evidence="11" id="KW-1185">Reference proteome</keyword>
<evidence type="ECO:0000256" key="4">
    <source>
        <dbReference type="ARBA" id="ARBA00022692"/>
    </source>
</evidence>